<evidence type="ECO:0000313" key="1">
    <source>
        <dbReference type="EMBL" id="APC43599.1"/>
    </source>
</evidence>
<keyword evidence="2" id="KW-1185">Reference proteome</keyword>
<dbReference type="Proteomes" id="UP000222555">
    <property type="component" value="Genome"/>
</dbReference>
<sequence>MSVLSLTTRLQVFPGRYRSKKVGTEPHGCFFAGKRPFPHDTKGFESP</sequence>
<protein>
    <submittedName>
        <fullName evidence="1">Uncharacterized protein</fullName>
    </submittedName>
</protein>
<gene>
    <name evidence="1" type="ORF">SEA_SUPERGREY_40</name>
</gene>
<dbReference type="EMBL" id="KX808131">
    <property type="protein sequence ID" value="APC43599.1"/>
    <property type="molecule type" value="Genomic_DNA"/>
</dbReference>
<reference evidence="2" key="1">
    <citation type="submission" date="2016-08" db="EMBL/GenBank/DDBJ databases">
        <authorList>
            <person name="Seilhamer J.J."/>
        </authorList>
    </citation>
    <scope>NUCLEOTIDE SEQUENCE [LARGE SCALE GENOMIC DNA]</scope>
</reference>
<name>A0A1J0GR35_9CAUD</name>
<accession>A0A1J0GR35</accession>
<organism evidence="1 2">
    <name type="scientific">Mycobacterium phage SuperGrey</name>
    <dbReference type="NCBI Taxonomy" id="1913038"/>
    <lineage>
        <taxon>Viruses</taxon>
        <taxon>Duplodnaviria</taxon>
        <taxon>Heunggongvirae</taxon>
        <taxon>Uroviricota</taxon>
        <taxon>Caudoviricetes</taxon>
        <taxon>Gracegardnervirinae</taxon>
        <taxon>Cheoctovirus</taxon>
        <taxon>Cheoctovirus supergrey</taxon>
    </lineage>
</organism>
<proteinExistence type="predicted"/>
<evidence type="ECO:0000313" key="2">
    <source>
        <dbReference type="Proteomes" id="UP000222555"/>
    </source>
</evidence>